<proteinExistence type="predicted"/>
<dbReference type="EMBL" id="KZ613949">
    <property type="protein sequence ID" value="PMD37299.1"/>
    <property type="molecule type" value="Genomic_DNA"/>
</dbReference>
<dbReference type="AlphaFoldDB" id="A0A2J6RFK9"/>
<reference evidence="2 3" key="1">
    <citation type="submission" date="2016-04" db="EMBL/GenBank/DDBJ databases">
        <title>A degradative enzymes factory behind the ericoid mycorrhizal symbiosis.</title>
        <authorList>
            <consortium name="DOE Joint Genome Institute"/>
            <person name="Martino E."/>
            <person name="Morin E."/>
            <person name="Grelet G."/>
            <person name="Kuo A."/>
            <person name="Kohler A."/>
            <person name="Daghino S."/>
            <person name="Barry K."/>
            <person name="Choi C."/>
            <person name="Cichocki N."/>
            <person name="Clum A."/>
            <person name="Copeland A."/>
            <person name="Hainaut M."/>
            <person name="Haridas S."/>
            <person name="Labutti K."/>
            <person name="Lindquist E."/>
            <person name="Lipzen A."/>
            <person name="Khouja H.-R."/>
            <person name="Murat C."/>
            <person name="Ohm R."/>
            <person name="Olson A."/>
            <person name="Spatafora J."/>
            <person name="Veneault-Fourrey C."/>
            <person name="Henrissat B."/>
            <person name="Grigoriev I."/>
            <person name="Martin F."/>
            <person name="Perotto S."/>
        </authorList>
    </citation>
    <scope>NUCLEOTIDE SEQUENCE [LARGE SCALE GENOMIC DNA]</scope>
    <source>
        <strain evidence="2 3">F</strain>
    </source>
</reference>
<keyword evidence="3" id="KW-1185">Reference proteome</keyword>
<feature type="region of interest" description="Disordered" evidence="1">
    <location>
        <begin position="57"/>
        <end position="184"/>
    </location>
</feature>
<dbReference type="OrthoDB" id="3559340at2759"/>
<feature type="compositionally biased region" description="Basic and acidic residues" evidence="1">
    <location>
        <begin position="76"/>
        <end position="95"/>
    </location>
</feature>
<dbReference type="Proteomes" id="UP000235786">
    <property type="component" value="Unassembled WGS sequence"/>
</dbReference>
<protein>
    <submittedName>
        <fullName evidence="2">Uncharacterized protein</fullName>
    </submittedName>
</protein>
<gene>
    <name evidence="2" type="ORF">L207DRAFT_73133</name>
</gene>
<evidence type="ECO:0000256" key="1">
    <source>
        <dbReference type="SAM" id="MobiDB-lite"/>
    </source>
</evidence>
<evidence type="ECO:0000313" key="3">
    <source>
        <dbReference type="Proteomes" id="UP000235786"/>
    </source>
</evidence>
<accession>A0A2J6RFK9</accession>
<name>A0A2J6RFK9_HYAVF</name>
<feature type="compositionally biased region" description="Polar residues" evidence="1">
    <location>
        <begin position="153"/>
        <end position="176"/>
    </location>
</feature>
<sequence>MVLDIDWDKALLERLQPAKDPANHKRSTTDDLLISLPQHHQFTTTSDSVDFAIQREQRSKSEEPTLEACARQARPRYPDDASHLPVEHDDSEMPSKRSHGRKRTHSVSQEDIVDLSNDTAPALLESPEPEGRKGGEAVATDISSPLSFLRGGSSPTRVKSCRNKTAQRTLKSPQRRYQQEMLGR</sequence>
<feature type="compositionally biased region" description="Basic residues" evidence="1">
    <location>
        <begin position="96"/>
        <end position="105"/>
    </location>
</feature>
<evidence type="ECO:0000313" key="2">
    <source>
        <dbReference type="EMBL" id="PMD37299.1"/>
    </source>
</evidence>
<organism evidence="2 3">
    <name type="scientific">Hyaloscypha variabilis (strain UAMH 11265 / GT02V1 / F)</name>
    <name type="common">Meliniomyces variabilis</name>
    <dbReference type="NCBI Taxonomy" id="1149755"/>
    <lineage>
        <taxon>Eukaryota</taxon>
        <taxon>Fungi</taxon>
        <taxon>Dikarya</taxon>
        <taxon>Ascomycota</taxon>
        <taxon>Pezizomycotina</taxon>
        <taxon>Leotiomycetes</taxon>
        <taxon>Helotiales</taxon>
        <taxon>Hyaloscyphaceae</taxon>
        <taxon>Hyaloscypha</taxon>
        <taxon>Hyaloscypha variabilis</taxon>
    </lineage>
</organism>